<accession>A0AAV2VPU2</accession>
<organism evidence="2 3">
    <name type="scientific">Vibrio nigripulchritudo SOn1</name>
    <dbReference type="NCBI Taxonomy" id="1238450"/>
    <lineage>
        <taxon>Bacteria</taxon>
        <taxon>Pseudomonadati</taxon>
        <taxon>Pseudomonadota</taxon>
        <taxon>Gammaproteobacteria</taxon>
        <taxon>Vibrionales</taxon>
        <taxon>Vibrionaceae</taxon>
        <taxon>Vibrio</taxon>
    </lineage>
</organism>
<dbReference type="Proteomes" id="UP000018211">
    <property type="component" value="Unassembled WGS sequence"/>
</dbReference>
<reference evidence="2 3" key="1">
    <citation type="journal article" date="2013" name="ISME J.">
        <title>Comparative genomics of pathogenic lineages of Vibrio nigripulchritudo identifies virulence-associated traits.</title>
        <authorList>
            <person name="Goudenege D."/>
            <person name="Labreuche Y."/>
            <person name="Krin E."/>
            <person name="Ansquer D."/>
            <person name="Mangenot S."/>
            <person name="Calteau A."/>
            <person name="Medigue C."/>
            <person name="Mazel D."/>
            <person name="Polz M.F."/>
            <person name="Le Roux F."/>
        </authorList>
    </citation>
    <scope>NUCLEOTIDE SEQUENCE [LARGE SCALE GENOMIC DNA]</scope>
    <source>
        <strain evidence="2 3">SOn1</strain>
    </source>
</reference>
<dbReference type="Gene3D" id="1.10.150.690">
    <property type="entry name" value="DUF2063"/>
    <property type="match status" value="1"/>
</dbReference>
<evidence type="ECO:0000313" key="2">
    <source>
        <dbReference type="EMBL" id="CCO46743.1"/>
    </source>
</evidence>
<dbReference type="EMBL" id="CAOF01000099">
    <property type="protein sequence ID" value="CCO46743.1"/>
    <property type="molecule type" value="Genomic_DNA"/>
</dbReference>
<dbReference type="InterPro" id="IPR044922">
    <property type="entry name" value="DUF2063_N_sf"/>
</dbReference>
<proteinExistence type="predicted"/>
<comment type="caution">
    <text evidence="2">The sequence shown here is derived from an EMBL/GenBank/DDBJ whole genome shotgun (WGS) entry which is preliminary data.</text>
</comment>
<protein>
    <recommendedName>
        <fullName evidence="1">Putative DNA-binding domain-containing protein</fullName>
    </recommendedName>
</protein>
<dbReference type="Pfam" id="PF09836">
    <property type="entry name" value="DUF2063"/>
    <property type="match status" value="1"/>
</dbReference>
<gene>
    <name evidence="2" type="ORF">VIBNISOn1_1880015</name>
</gene>
<name>A0AAV2VPU2_9VIBR</name>
<evidence type="ECO:0000313" key="3">
    <source>
        <dbReference type="Proteomes" id="UP000018211"/>
    </source>
</evidence>
<dbReference type="InterPro" id="IPR018640">
    <property type="entry name" value="DUF2063"/>
</dbReference>
<evidence type="ECO:0000259" key="1">
    <source>
        <dbReference type="Pfam" id="PF09836"/>
    </source>
</evidence>
<feature type="domain" description="Putative DNA-binding" evidence="1">
    <location>
        <begin position="8"/>
        <end position="96"/>
    </location>
</feature>
<dbReference type="RefSeq" id="WP_022611787.1">
    <property type="nucleotide sequence ID" value="NZ_LK391965.1"/>
</dbReference>
<dbReference type="AlphaFoldDB" id="A0AAV2VPU2"/>
<sequence>MSLPLAKLQSQFAQALHYKATGESCEVVSDVFTADERMQIYRNNFVMSLCEVLEVTYPKVLALVGEECFHQMARQHVLTQPLTEGDVSGYGEGFGDTIRQFDQVIAAVPYLSDMADLEWKIDTSEYRLSSTQETDYFPMEALAEVTETQQPALVFHLAPQVQNIQSAFAIFSLWEALEKEEFEGLELNVPEQGVVWLDINRQLHLDPVAQEVWALINACSMGLALAEIEPELLGYLNTLMASGYIDGFSLKEQQLEEEL</sequence>
<dbReference type="GeneID" id="97543040"/>